<evidence type="ECO:0000259" key="6">
    <source>
        <dbReference type="PROSITE" id="PS51898"/>
    </source>
</evidence>
<reference evidence="8 9" key="1">
    <citation type="submission" date="2020-08" db="EMBL/GenBank/DDBJ databases">
        <title>Genomic Encyclopedia of Type Strains, Phase IV (KMG-IV): sequencing the most valuable type-strain genomes for metagenomic binning, comparative biology and taxonomic classification.</title>
        <authorList>
            <person name="Goeker M."/>
        </authorList>
    </citation>
    <scope>NUCLEOTIDE SEQUENCE [LARGE SCALE GENOMIC DNA]</scope>
    <source>
        <strain evidence="8 9">DSM 29007</strain>
    </source>
</reference>
<feature type="domain" description="Tyr recombinase" evidence="6">
    <location>
        <begin position="109"/>
        <end position="299"/>
    </location>
</feature>
<comment type="similarity">
    <text evidence="1">Belongs to the 'phage' integrase family.</text>
</comment>
<dbReference type="Proteomes" id="UP000582837">
    <property type="component" value="Unassembled WGS sequence"/>
</dbReference>
<dbReference type="EMBL" id="JACHIA010000016">
    <property type="protein sequence ID" value="MBB6072576.1"/>
    <property type="molecule type" value="Genomic_DNA"/>
</dbReference>
<dbReference type="GO" id="GO:0015074">
    <property type="term" value="P:DNA integration"/>
    <property type="evidence" value="ECO:0007669"/>
    <property type="project" value="UniProtKB-KW"/>
</dbReference>
<dbReference type="InterPro" id="IPR050090">
    <property type="entry name" value="Tyrosine_recombinase_XerCD"/>
</dbReference>
<protein>
    <submittedName>
        <fullName evidence="8">Integrase/recombinase XerD</fullName>
    </submittedName>
</protein>
<dbReference type="InterPro" id="IPR010998">
    <property type="entry name" value="Integrase_recombinase_N"/>
</dbReference>
<evidence type="ECO:0000256" key="2">
    <source>
        <dbReference type="ARBA" id="ARBA00022908"/>
    </source>
</evidence>
<keyword evidence="4" id="KW-0233">DNA recombination</keyword>
<dbReference type="Gene3D" id="1.10.150.130">
    <property type="match status" value="1"/>
</dbReference>
<dbReference type="AlphaFoldDB" id="A0A841H3U3"/>
<gene>
    <name evidence="8" type="ORF">HNQ61_004239</name>
</gene>
<dbReference type="Pfam" id="PF00589">
    <property type="entry name" value="Phage_integrase"/>
    <property type="match status" value="1"/>
</dbReference>
<dbReference type="Pfam" id="PF02899">
    <property type="entry name" value="Phage_int_SAM_1"/>
    <property type="match status" value="1"/>
</dbReference>
<dbReference type="PROSITE" id="PS51898">
    <property type="entry name" value="TYR_RECOMBINASE"/>
    <property type="match status" value="1"/>
</dbReference>
<dbReference type="InterPro" id="IPR002104">
    <property type="entry name" value="Integrase_catalytic"/>
</dbReference>
<dbReference type="Gene3D" id="1.10.443.10">
    <property type="entry name" value="Intergrase catalytic core"/>
    <property type="match status" value="1"/>
</dbReference>
<comment type="caution">
    <text evidence="8">The sequence shown here is derived from an EMBL/GenBank/DDBJ whole genome shotgun (WGS) entry which is preliminary data.</text>
</comment>
<organism evidence="8 9">
    <name type="scientific">Longimicrobium terrae</name>
    <dbReference type="NCBI Taxonomy" id="1639882"/>
    <lineage>
        <taxon>Bacteria</taxon>
        <taxon>Pseudomonadati</taxon>
        <taxon>Gemmatimonadota</taxon>
        <taxon>Longimicrobiia</taxon>
        <taxon>Longimicrobiales</taxon>
        <taxon>Longimicrobiaceae</taxon>
        <taxon>Longimicrobium</taxon>
    </lineage>
</organism>
<dbReference type="PROSITE" id="PS51900">
    <property type="entry name" value="CB"/>
    <property type="match status" value="1"/>
</dbReference>
<dbReference type="InterPro" id="IPR044068">
    <property type="entry name" value="CB"/>
</dbReference>
<evidence type="ECO:0000256" key="5">
    <source>
        <dbReference type="PROSITE-ProRule" id="PRU01248"/>
    </source>
</evidence>
<dbReference type="InterPro" id="IPR011010">
    <property type="entry name" value="DNA_brk_join_enz"/>
</dbReference>
<evidence type="ECO:0000256" key="3">
    <source>
        <dbReference type="ARBA" id="ARBA00023125"/>
    </source>
</evidence>
<keyword evidence="2" id="KW-0229">DNA integration</keyword>
<evidence type="ECO:0000313" key="9">
    <source>
        <dbReference type="Proteomes" id="UP000582837"/>
    </source>
</evidence>
<evidence type="ECO:0000256" key="4">
    <source>
        <dbReference type="ARBA" id="ARBA00023172"/>
    </source>
</evidence>
<dbReference type="GO" id="GO:0006310">
    <property type="term" value="P:DNA recombination"/>
    <property type="evidence" value="ECO:0007669"/>
    <property type="project" value="UniProtKB-KW"/>
</dbReference>
<proteinExistence type="inferred from homology"/>
<evidence type="ECO:0000313" key="8">
    <source>
        <dbReference type="EMBL" id="MBB6072576.1"/>
    </source>
</evidence>
<sequence>MTLAEAVESFLFHCQYEKNLSPKTLRAYRTDLRQFTSFPRDSGIAAEIGLLGKTELRPYIQSLFGQFQGKTVKRKVATLKALFRYLERDEVIATNPFHRMDVRIKEAMRVPRTIPIGELRLLFDHLRSGVEAASPDVPGRSRLVRDLAILEMMFATGARVSEVCNLNLCDLDTLEGWVRIFGKGARERLVQLCHPVTIASLREHQRMRGAAGPEEPLFLSARGTRLTEQSVRVLLRRYAETAGVQSPIRPHLVRHSVATLLLEQGVDIRQIQFLLGHSSIATTQIYTHVDSRSQRAVLTDRHPRLLIDSQRMGS</sequence>
<dbReference type="PANTHER" id="PTHR30349:SF41">
    <property type="entry name" value="INTEGRASE_RECOMBINASE PROTEIN MJ0367-RELATED"/>
    <property type="match status" value="1"/>
</dbReference>
<keyword evidence="9" id="KW-1185">Reference proteome</keyword>
<dbReference type="PANTHER" id="PTHR30349">
    <property type="entry name" value="PHAGE INTEGRASE-RELATED"/>
    <property type="match status" value="1"/>
</dbReference>
<dbReference type="SUPFAM" id="SSF56349">
    <property type="entry name" value="DNA breaking-rejoining enzymes"/>
    <property type="match status" value="1"/>
</dbReference>
<dbReference type="InterPro" id="IPR013762">
    <property type="entry name" value="Integrase-like_cat_sf"/>
</dbReference>
<name>A0A841H3U3_9BACT</name>
<dbReference type="InterPro" id="IPR004107">
    <property type="entry name" value="Integrase_SAM-like_N"/>
</dbReference>
<accession>A0A841H3U3</accession>
<keyword evidence="3 5" id="KW-0238">DNA-binding</keyword>
<dbReference type="GO" id="GO:0003677">
    <property type="term" value="F:DNA binding"/>
    <property type="evidence" value="ECO:0007669"/>
    <property type="project" value="UniProtKB-UniRule"/>
</dbReference>
<evidence type="ECO:0000259" key="7">
    <source>
        <dbReference type="PROSITE" id="PS51900"/>
    </source>
</evidence>
<evidence type="ECO:0000256" key="1">
    <source>
        <dbReference type="ARBA" id="ARBA00008857"/>
    </source>
</evidence>
<dbReference type="RefSeq" id="WP_170032755.1">
    <property type="nucleotide sequence ID" value="NZ_JABDTL010000001.1"/>
</dbReference>
<feature type="domain" description="Core-binding (CB)" evidence="7">
    <location>
        <begin position="1"/>
        <end position="87"/>
    </location>
</feature>